<evidence type="ECO:0000313" key="1">
    <source>
        <dbReference type="EMBL" id="KOH42644.1"/>
    </source>
</evidence>
<comment type="caution">
    <text evidence="1">The sequence shown here is derived from an EMBL/GenBank/DDBJ whole genome shotgun (WGS) entry which is preliminary data.</text>
</comment>
<organism evidence="1 2">
    <name type="scientific">Sunxiuqinia dokdonensis</name>
    <dbReference type="NCBI Taxonomy" id="1409788"/>
    <lineage>
        <taxon>Bacteria</taxon>
        <taxon>Pseudomonadati</taxon>
        <taxon>Bacteroidota</taxon>
        <taxon>Bacteroidia</taxon>
        <taxon>Marinilabiliales</taxon>
        <taxon>Prolixibacteraceae</taxon>
        <taxon>Sunxiuqinia</taxon>
    </lineage>
</organism>
<keyword evidence="2" id="KW-1185">Reference proteome</keyword>
<dbReference type="EMBL" id="LGIA01000217">
    <property type="protein sequence ID" value="KOH42644.1"/>
    <property type="molecule type" value="Genomic_DNA"/>
</dbReference>
<accession>A0A0L8V2N1</accession>
<sequence>MALNPEIFLDKTFAFKCRLFFHLNFKSAMNQKASVNHYYF</sequence>
<evidence type="ECO:0000313" key="2">
    <source>
        <dbReference type="Proteomes" id="UP000036958"/>
    </source>
</evidence>
<name>A0A0L8V2N1_9BACT</name>
<dbReference type="Proteomes" id="UP000036958">
    <property type="component" value="Unassembled WGS sequence"/>
</dbReference>
<reference evidence="2" key="1">
    <citation type="submission" date="2015-07" db="EMBL/GenBank/DDBJ databases">
        <title>Genome sequencing of Sunxiuqinia dokdonensis strain SK.</title>
        <authorList>
            <person name="Ahn S."/>
            <person name="Kim B.-C."/>
        </authorList>
    </citation>
    <scope>NUCLEOTIDE SEQUENCE [LARGE SCALE GENOMIC DNA]</scope>
    <source>
        <strain evidence="2">SK</strain>
    </source>
</reference>
<dbReference type="AlphaFoldDB" id="A0A0L8V2N1"/>
<proteinExistence type="predicted"/>
<gene>
    <name evidence="1" type="ORF">NC99_45370</name>
</gene>
<protein>
    <submittedName>
        <fullName evidence="1">Uncharacterized protein</fullName>
    </submittedName>
</protein>
<dbReference type="STRING" id="1409788.NC99_45370"/>